<dbReference type="STRING" id="1382522.W6MU32"/>
<dbReference type="PANTHER" id="PTHR11129:SF2">
    <property type="entry name" value="GERANYLGERANYL TRANSFERASE TYPE-2 SUBUNIT ALPHA"/>
    <property type="match status" value="1"/>
</dbReference>
<dbReference type="Pfam" id="PF01239">
    <property type="entry name" value="PPTA"/>
    <property type="match status" value="4"/>
</dbReference>
<accession>W6MU32</accession>
<evidence type="ECO:0000313" key="11">
    <source>
        <dbReference type="Proteomes" id="UP000019384"/>
    </source>
</evidence>
<dbReference type="RefSeq" id="XP_022462012.1">
    <property type="nucleotide sequence ID" value="XM_022605096.1"/>
</dbReference>
<keyword evidence="11" id="KW-1185">Reference proteome</keyword>
<sequence>MVCLDGLLSIFQFCAKREKDALKIKNFNNLKNAALNRQFNETYDQTTLDLTTKILDISPEFFTIWNLRRDVFVNFVFKGRSDQEIHKVITEELRFVLATMKRFPKCYWVWNHRIWLLKYNPALTDWDFELGLIEMFFAADPRNFHAWQYRRIVLEGKMDLIRNEEEQPAKAIAKLNYREFQYTTKMINKNISNYSAWHNRSKLIEKLSESHPEEAQEFSSKYEILVSEIKLVQTAAFTDPADSSVWTYMRWLYTGGFFTTDIEAESFIRLLEEQVAGVKELAEIEKDENGEENLWCLKTLSLLLKELFLRTKEDYLREEINDLTKRLIELDPMRAERYKDFQRNI</sequence>
<dbReference type="GeneID" id="34523400"/>
<dbReference type="HOGENOM" id="CLU_031996_0_0_1"/>
<reference evidence="10" key="1">
    <citation type="submission" date="2013-12" db="EMBL/GenBank/DDBJ databases">
        <authorList>
            <person name="Genoscope - CEA"/>
        </authorList>
    </citation>
    <scope>NUCLEOTIDE SEQUENCE</scope>
    <source>
        <strain evidence="10">CBS 1993</strain>
    </source>
</reference>
<evidence type="ECO:0000256" key="9">
    <source>
        <dbReference type="RuleBase" id="RU367120"/>
    </source>
</evidence>
<dbReference type="EC" id="2.5.1.60" evidence="2 9"/>
<gene>
    <name evidence="10" type="ORF">KUCA_T00006028001</name>
</gene>
<comment type="similarity">
    <text evidence="1 9">Belongs to the protein prenyltransferase subunit alpha family.</text>
</comment>
<dbReference type="PANTHER" id="PTHR11129">
    <property type="entry name" value="PROTEIN FARNESYLTRANSFERASE ALPHA SUBUNIT/RAB GERANYLGERANYL TRANSFERASE ALPHA SUBUNIT"/>
    <property type="match status" value="1"/>
</dbReference>
<evidence type="ECO:0000256" key="6">
    <source>
        <dbReference type="ARBA" id="ARBA00022737"/>
    </source>
</evidence>
<keyword evidence="4 9" id="KW-0637">Prenyltransferase</keyword>
<dbReference type="SUPFAM" id="SSF48439">
    <property type="entry name" value="Protein prenylyltransferase"/>
    <property type="match status" value="1"/>
</dbReference>
<reference evidence="10" key="2">
    <citation type="submission" date="2014-02" db="EMBL/GenBank/DDBJ databases">
        <title>Complete DNA sequence of /Kuraishia capsulata/ illustrates novel genomic features among budding yeasts (/Saccharomycotina/).</title>
        <authorList>
            <person name="Morales L."/>
            <person name="Noel B."/>
            <person name="Porcel B."/>
            <person name="Marcet-Houben M."/>
            <person name="Hullo M-F."/>
            <person name="Sacerdot C."/>
            <person name="Tekaia F."/>
            <person name="Leh-Louis V."/>
            <person name="Despons L."/>
            <person name="Khanna V."/>
            <person name="Aury J-M."/>
            <person name="Barbe V."/>
            <person name="Couloux A."/>
            <person name="Labadie K."/>
            <person name="Pelletier E."/>
            <person name="Souciet J-L."/>
            <person name="Boekhout T."/>
            <person name="Gabaldon T."/>
            <person name="Wincker P."/>
            <person name="Dujon B."/>
        </authorList>
    </citation>
    <scope>NUCLEOTIDE SEQUENCE</scope>
    <source>
        <strain evidence="10">CBS 1993</strain>
    </source>
</reference>
<dbReference type="Gene3D" id="1.25.40.120">
    <property type="entry name" value="Protein prenylyltransferase"/>
    <property type="match status" value="1"/>
</dbReference>
<dbReference type="GO" id="GO:0097354">
    <property type="term" value="P:prenylation"/>
    <property type="evidence" value="ECO:0007669"/>
    <property type="project" value="UniProtKB-UniRule"/>
</dbReference>
<evidence type="ECO:0000256" key="3">
    <source>
        <dbReference type="ARBA" id="ARBA00014772"/>
    </source>
</evidence>
<dbReference type="GO" id="GO:0006888">
    <property type="term" value="P:endoplasmic reticulum to Golgi vesicle-mediated transport"/>
    <property type="evidence" value="ECO:0007669"/>
    <property type="project" value="EnsemblFungi"/>
</dbReference>
<evidence type="ECO:0000256" key="2">
    <source>
        <dbReference type="ARBA" id="ARBA00012656"/>
    </source>
</evidence>
<name>W6MU32_9ASCO</name>
<keyword evidence="5 9" id="KW-0808">Transferase</keyword>
<evidence type="ECO:0000256" key="7">
    <source>
        <dbReference type="ARBA" id="ARBA00031267"/>
    </source>
</evidence>
<evidence type="ECO:0000256" key="1">
    <source>
        <dbReference type="ARBA" id="ARBA00006734"/>
    </source>
</evidence>
<dbReference type="GO" id="GO:0005968">
    <property type="term" value="C:Rab-protein geranylgeranyltransferase complex"/>
    <property type="evidence" value="ECO:0007669"/>
    <property type="project" value="EnsemblFungi"/>
</dbReference>
<protein>
    <recommendedName>
        <fullName evidence="3 9">Geranylgeranyl transferase type-2 subunit alpha</fullName>
        <ecNumber evidence="2 9">2.5.1.60</ecNumber>
    </recommendedName>
    <alternativeName>
        <fullName evidence="7 9">Geranylgeranyl transferase type II subunit alpha</fullName>
    </alternativeName>
</protein>
<dbReference type="OrthoDB" id="1658at2759"/>
<dbReference type="FunFam" id="1.25.40.120:FF:000035">
    <property type="entry name" value="Geranylgeranyl transferase type-2 subunit alpha"/>
    <property type="match status" value="1"/>
</dbReference>
<evidence type="ECO:0000256" key="4">
    <source>
        <dbReference type="ARBA" id="ARBA00022602"/>
    </source>
</evidence>
<dbReference type="AlphaFoldDB" id="W6MU32"/>
<keyword evidence="6" id="KW-0677">Repeat</keyword>
<dbReference type="Proteomes" id="UP000019384">
    <property type="component" value="Unassembled WGS sequence"/>
</dbReference>
<evidence type="ECO:0000313" key="10">
    <source>
        <dbReference type="EMBL" id="CDK30033.1"/>
    </source>
</evidence>
<dbReference type="PROSITE" id="PS51147">
    <property type="entry name" value="PFTA"/>
    <property type="match status" value="3"/>
</dbReference>
<organism evidence="10 11">
    <name type="scientific">Kuraishia capsulata CBS 1993</name>
    <dbReference type="NCBI Taxonomy" id="1382522"/>
    <lineage>
        <taxon>Eukaryota</taxon>
        <taxon>Fungi</taxon>
        <taxon>Dikarya</taxon>
        <taxon>Ascomycota</taxon>
        <taxon>Saccharomycotina</taxon>
        <taxon>Pichiomycetes</taxon>
        <taxon>Pichiales</taxon>
        <taxon>Pichiaceae</taxon>
        <taxon>Kuraishia</taxon>
    </lineage>
</organism>
<evidence type="ECO:0000256" key="5">
    <source>
        <dbReference type="ARBA" id="ARBA00022679"/>
    </source>
</evidence>
<evidence type="ECO:0000256" key="8">
    <source>
        <dbReference type="ARBA" id="ARBA00047658"/>
    </source>
</evidence>
<proteinExistence type="inferred from homology"/>
<dbReference type="EMBL" id="HG793131">
    <property type="protein sequence ID" value="CDK30033.1"/>
    <property type="molecule type" value="Genomic_DNA"/>
</dbReference>
<dbReference type="InterPro" id="IPR002088">
    <property type="entry name" value="Prenyl_trans_a"/>
</dbReference>
<dbReference type="GO" id="GO:0005777">
    <property type="term" value="C:peroxisome"/>
    <property type="evidence" value="ECO:0007669"/>
    <property type="project" value="EnsemblFungi"/>
</dbReference>
<comment type="function">
    <text evidence="9">Catalyzes the transfer of a geranyl-geranyl moiety from geranyl-geranyl pyrophosphate to cysteines occuring in specific C-terminal amino acid sequences.</text>
</comment>
<dbReference type="GO" id="GO:0006612">
    <property type="term" value="P:protein targeting to membrane"/>
    <property type="evidence" value="ECO:0007669"/>
    <property type="project" value="EnsemblFungi"/>
</dbReference>
<dbReference type="GO" id="GO:0004663">
    <property type="term" value="F:Rab geranylgeranyltransferase activity"/>
    <property type="evidence" value="ECO:0007669"/>
    <property type="project" value="UniProtKB-UniRule"/>
</dbReference>
<comment type="catalytic activity">
    <reaction evidence="8 9">
        <text>geranylgeranyl diphosphate + L-cysteinyl-[protein] = S-geranylgeranyl-L-cysteinyl-[protein] + diphosphate</text>
        <dbReference type="Rhea" id="RHEA:21240"/>
        <dbReference type="Rhea" id="RHEA-COMP:10131"/>
        <dbReference type="Rhea" id="RHEA-COMP:11537"/>
        <dbReference type="ChEBI" id="CHEBI:29950"/>
        <dbReference type="ChEBI" id="CHEBI:33019"/>
        <dbReference type="ChEBI" id="CHEBI:57533"/>
        <dbReference type="ChEBI" id="CHEBI:86021"/>
        <dbReference type="EC" id="2.5.1.60"/>
    </reaction>
</comment>